<dbReference type="PANTHER" id="PTHR34477">
    <property type="entry name" value="UPF0213 PROTEIN YHBQ"/>
    <property type="match status" value="1"/>
</dbReference>
<protein>
    <submittedName>
        <fullName evidence="3">GIY-YIG nuclease family protein</fullName>
    </submittedName>
</protein>
<comment type="caution">
    <text evidence="3">The sequence shown here is derived from an EMBL/GenBank/DDBJ whole genome shotgun (WGS) entry which is preliminary data.</text>
</comment>
<evidence type="ECO:0000256" key="1">
    <source>
        <dbReference type="ARBA" id="ARBA00007435"/>
    </source>
</evidence>
<dbReference type="InterPro" id="IPR035901">
    <property type="entry name" value="GIY-YIG_endonuc_sf"/>
</dbReference>
<keyword evidence="4" id="KW-1185">Reference proteome</keyword>
<dbReference type="CDD" id="cd10448">
    <property type="entry name" value="GIY-YIG_unchar_3"/>
    <property type="match status" value="1"/>
</dbReference>
<proteinExistence type="inferred from homology"/>
<dbReference type="Proteomes" id="UP001597048">
    <property type="component" value="Unassembled WGS sequence"/>
</dbReference>
<name>A0ABW3KG71_9GAMM</name>
<feature type="domain" description="GIY-YIG" evidence="2">
    <location>
        <begin position="3"/>
        <end position="79"/>
    </location>
</feature>
<dbReference type="InterPro" id="IPR050190">
    <property type="entry name" value="UPF0213_domain"/>
</dbReference>
<dbReference type="RefSeq" id="WP_379557179.1">
    <property type="nucleotide sequence ID" value="NZ_JBHTJS010000009.1"/>
</dbReference>
<evidence type="ECO:0000313" key="4">
    <source>
        <dbReference type="Proteomes" id="UP001597048"/>
    </source>
</evidence>
<gene>
    <name evidence="3" type="ORF">ACFQ1C_03660</name>
</gene>
<dbReference type="PANTHER" id="PTHR34477:SF5">
    <property type="entry name" value="BSL5627 PROTEIN"/>
    <property type="match status" value="1"/>
</dbReference>
<dbReference type="InterPro" id="IPR000305">
    <property type="entry name" value="GIY-YIG_endonuc"/>
</dbReference>
<accession>A0ABW3KG71</accession>
<reference evidence="4" key="1">
    <citation type="journal article" date="2019" name="Int. J. Syst. Evol. Microbiol.">
        <title>The Global Catalogue of Microorganisms (GCM) 10K type strain sequencing project: providing services to taxonomists for standard genome sequencing and annotation.</title>
        <authorList>
            <consortium name="The Broad Institute Genomics Platform"/>
            <consortium name="The Broad Institute Genome Sequencing Center for Infectious Disease"/>
            <person name="Wu L."/>
            <person name="Ma J."/>
        </authorList>
    </citation>
    <scope>NUCLEOTIDE SEQUENCE [LARGE SCALE GENOMIC DNA]</scope>
    <source>
        <strain evidence="4">CCUG 60525</strain>
    </source>
</reference>
<dbReference type="SUPFAM" id="SSF82771">
    <property type="entry name" value="GIY-YIG endonuclease"/>
    <property type="match status" value="1"/>
</dbReference>
<dbReference type="EMBL" id="JBHTJS010000009">
    <property type="protein sequence ID" value="MFD1007253.1"/>
    <property type="molecule type" value="Genomic_DNA"/>
</dbReference>
<comment type="similarity">
    <text evidence="1">Belongs to the UPF0213 family.</text>
</comment>
<organism evidence="3 4">
    <name type="scientific">Oceanisphaera ostreae</name>
    <dbReference type="NCBI Taxonomy" id="914151"/>
    <lineage>
        <taxon>Bacteria</taxon>
        <taxon>Pseudomonadati</taxon>
        <taxon>Pseudomonadota</taxon>
        <taxon>Gammaproteobacteria</taxon>
        <taxon>Aeromonadales</taxon>
        <taxon>Aeromonadaceae</taxon>
        <taxon>Oceanisphaera</taxon>
    </lineage>
</organism>
<dbReference type="Pfam" id="PF01541">
    <property type="entry name" value="GIY-YIG"/>
    <property type="match status" value="1"/>
</dbReference>
<evidence type="ECO:0000259" key="2">
    <source>
        <dbReference type="PROSITE" id="PS50164"/>
    </source>
</evidence>
<sequence length="97" mass="11670">MSKSPAVYILTNKPNGTLYVGVTGNLVQRIWQHKNHEVPGFTTRYRLNKLVYFEMLDDMYAAISREKQLKNWKREWKVELVEQKNEQWRDLWDEIVG</sequence>
<evidence type="ECO:0000313" key="3">
    <source>
        <dbReference type="EMBL" id="MFD1007253.1"/>
    </source>
</evidence>
<dbReference type="Gene3D" id="3.40.1440.10">
    <property type="entry name" value="GIY-YIG endonuclease"/>
    <property type="match status" value="1"/>
</dbReference>
<dbReference type="PROSITE" id="PS50164">
    <property type="entry name" value="GIY_YIG"/>
    <property type="match status" value="1"/>
</dbReference>